<evidence type="ECO:0000259" key="4">
    <source>
        <dbReference type="Pfam" id="PF22936"/>
    </source>
</evidence>
<feature type="compositionally biased region" description="Basic and acidic residues" evidence="3">
    <location>
        <begin position="292"/>
        <end position="304"/>
    </location>
</feature>
<dbReference type="SUPFAM" id="SSF53098">
    <property type="entry name" value="Ribonuclease H-like"/>
    <property type="match status" value="1"/>
</dbReference>
<dbReference type="Pfam" id="PF14223">
    <property type="entry name" value="Retrotran_gag_2"/>
    <property type="match status" value="1"/>
</dbReference>
<feature type="region of interest" description="Disordered" evidence="3">
    <location>
        <begin position="1538"/>
        <end position="1557"/>
    </location>
</feature>
<dbReference type="InterPro" id="IPR036397">
    <property type="entry name" value="RNaseH_sf"/>
</dbReference>
<dbReference type="GO" id="GO:0003676">
    <property type="term" value="F:nucleic acid binding"/>
    <property type="evidence" value="ECO:0007669"/>
    <property type="project" value="InterPro"/>
</dbReference>
<feature type="compositionally biased region" description="Basic and acidic residues" evidence="3">
    <location>
        <begin position="1349"/>
        <end position="1365"/>
    </location>
</feature>
<keyword evidence="1" id="KW-0378">Hydrolase</keyword>
<feature type="coiled-coil region" evidence="2">
    <location>
        <begin position="1209"/>
        <end position="1236"/>
    </location>
</feature>
<dbReference type="PANTHER" id="PTHR42648">
    <property type="entry name" value="TRANSPOSASE, PUTATIVE-RELATED"/>
    <property type="match status" value="1"/>
</dbReference>
<keyword evidence="1" id="KW-0645">Protease</keyword>
<sequence length="1970" mass="224418">MMLLLKRSRSYSRLAKKNELKAIGTLLIALPDKHQSKSLMEAIEKRFGGSKETKKVQKTLLKQQYENFSSSSSKSLNQINDRLQKLISQLEILGESLSQEDINLKFLRSLPSEWRTHTLIWRNKADLEDHSLDDLFNSLKIYEAKVKISVVLSVYAASTKVPVSTLPNVDNLSDAIIYSFFVCQSNSPQLDNEDLKQIDADDLEEMDLEWQMAMLTMSPRDTRNKDSQRRTVLVETSTSNALVSQCDGVGYDNQVFNSQVIDCDELSRSESDDSVPISPVNDSEIVPNVSHVEPRTTKPNKDMSHTPSTPIIKDWVSDSGDESEGEPMTTQKAHSFVQTYKHMKTPRTSIKTVEHHSQVENLKKDIPKSRDCYFYENQMVQKLVRKHAMRVNHQNSSRMTHPHSNKHAVPTTVLTRSRLVPLNTARLVTTVVPQTNVKHQRPANHVVIKPHSPIRMPINLSPAPKNSNFHQKVTTVKTNKIQVSHGLGPQKTLRLLFDVQGNPQQALKDKGYVAFGRNPKGCKITGKDNEPEVHVSPSSDTQKKHDEKAKREAKGKSSVDFAPVTIVGPSSTNSINSFNDADPSDNAVSSNLEIGRNYSFVDPSKYPDDPHMPALEDIVYSDDEEDVGVEADFSNLETSITDSPIPTASVHKDHPVTQIIGDLTLAPQTRRFKDSDYPNNVYKVVKALYGLYQALRACQDKYVAEILRKFGLTDGKSTSTPIDTEKPLLKDPDGEDVDVHIYMSMISSLMYLTSSIPDIMFVVCACAYFHVTPKVSHLHAVKRIFRYLKGKPHLGLWHPSDSPFNLVFWASVLVKKTNDVVKLQALIDRKKVVIIKDTIRQDLRLDDADGVECLPNEEIFAELARIGYEKPPPKLTFYKAFFSAQWKFLMHMIVQCMGIRDCQAQVESHEVGEEEEIQVLWFKEVKEGGKIAKLDANEDVTLMDVDIVVEMDADTQRRMEENVTAAKEINDAEPIVFDDEEMAKRLQDEEIEHAAARERQEKEDLERAKVLQQEYYQKQENINWNIVAEQMQKKHVDNIKKYQSLKRKLISVAQAKKNMIVYLKNMDGYKIQHFKGMTYDQVRPIFEREYNHVQTFLKSDRDEEPTKKRAAKETLLQESFKKLRAEVEVSALELMLFKTLRKYAKGLLLLVEDLMLLVQVKAVRVVDGVVQHIAPTTAEQRLAKKNELKARGILLMVLPDKHQLKFNIHKDAKSLMEAIEKRLQKLISQLEILGESLSQEDINIKFLRSLPSEWRTHTLIWRNKVDLKDQISAVVSVSTASTKPLASILLNVDNLSDASIYSFFPSQSNSPQLDNDDLKQIDADDLEEIDLKWQMAMLTTRGRRRDYFARECRSPKDTRNKDTQRRTVPVETSTSNALVSQCDGVGLEYIEARLVVYQQNKNVFEDDIKLLKLDVMLRDNALVAFRKKFETAEKESDELKHTLENFQTSSKNLMFDSHELNSSESDVSVPTSPVHDRLDTIVVPQTNVKHQRPAKHVDNKAHSPMRRPIHHRPTPQNSNFHQKVTTVKGTKVNAVLGTKGNWGNPQQALKDKGVTDSGCSRHMTGNISYLFDFEEINRGYVLFGGNPKGGKITSKGKIKTGELDFDDVYFVKELKFNLFSVSQMCDKKNNVLFTDTEYVVLSSDFKLPDENHVLLRVLRENNMYNVDLKNIVSSRDLTCLFTKATLDESNLWHKRLGHIRMKGIKREFSVARTPQQNRVAKRKNRTLIEAARTMLADSLLPIPFWAKAIDTACYVQNRVLVTKPDNKTPYELLHEGRFPTSELAGSLAEGTGEAGSIVGNPGFHDDHYDNPLLTKKTKSEPIFWDIRDEEEEYLFVNKYPCFQKEPIVLVEEKSCPVYDIDSEEEESMPVYDTDIKDVIEEEEGFVRKGGFGGEKNNIEDVVVLANDLCSLMIQSPPMVDKLGSKTIKVRGRVVKKKGNLKQRIQIWMLRVQGTSEANSRACFFKWGRMM</sequence>
<feature type="region of interest" description="Disordered" evidence="3">
    <location>
        <begin position="1489"/>
        <end position="1520"/>
    </location>
</feature>
<evidence type="ECO:0000313" key="5">
    <source>
        <dbReference type="EMBL" id="GEU45061.1"/>
    </source>
</evidence>
<comment type="caution">
    <text evidence="5">The sequence shown here is derived from an EMBL/GenBank/DDBJ whole genome shotgun (WGS) entry which is preliminary data.</text>
</comment>
<feature type="compositionally biased region" description="Basic residues" evidence="3">
    <location>
        <begin position="1503"/>
        <end position="1513"/>
    </location>
</feature>
<evidence type="ECO:0000256" key="3">
    <source>
        <dbReference type="SAM" id="MobiDB-lite"/>
    </source>
</evidence>
<feature type="compositionally biased region" description="Basic and acidic residues" evidence="3">
    <location>
        <begin position="541"/>
        <end position="557"/>
    </location>
</feature>
<feature type="region of interest" description="Disordered" evidence="3">
    <location>
        <begin position="522"/>
        <end position="557"/>
    </location>
</feature>
<evidence type="ECO:0000256" key="1">
    <source>
        <dbReference type="ARBA" id="ARBA00022670"/>
    </source>
</evidence>
<dbReference type="EMBL" id="BKCJ010001931">
    <property type="protein sequence ID" value="GEU45061.1"/>
    <property type="molecule type" value="Genomic_DNA"/>
</dbReference>
<feature type="domain" description="Retrovirus-related Pol polyprotein from transposon TNT 1-94-like beta-barrel" evidence="4">
    <location>
        <begin position="1555"/>
        <end position="1627"/>
    </location>
</feature>
<name>A0A6L2K6N2_TANCI</name>
<accession>A0A6L2K6N2</accession>
<protein>
    <submittedName>
        <fullName evidence="5">Ribonuclease H-like domain-containing protein</fullName>
    </submittedName>
</protein>
<dbReference type="GO" id="GO:0008233">
    <property type="term" value="F:peptidase activity"/>
    <property type="evidence" value="ECO:0007669"/>
    <property type="project" value="UniProtKB-KW"/>
</dbReference>
<feature type="region of interest" description="Disordered" evidence="3">
    <location>
        <begin position="1349"/>
        <end position="1372"/>
    </location>
</feature>
<organism evidence="5">
    <name type="scientific">Tanacetum cinerariifolium</name>
    <name type="common">Dalmatian daisy</name>
    <name type="synonym">Chrysanthemum cinerariifolium</name>
    <dbReference type="NCBI Taxonomy" id="118510"/>
    <lineage>
        <taxon>Eukaryota</taxon>
        <taxon>Viridiplantae</taxon>
        <taxon>Streptophyta</taxon>
        <taxon>Embryophyta</taxon>
        <taxon>Tracheophyta</taxon>
        <taxon>Spermatophyta</taxon>
        <taxon>Magnoliopsida</taxon>
        <taxon>eudicotyledons</taxon>
        <taxon>Gunneridae</taxon>
        <taxon>Pentapetalae</taxon>
        <taxon>asterids</taxon>
        <taxon>campanulids</taxon>
        <taxon>Asterales</taxon>
        <taxon>Asteraceae</taxon>
        <taxon>Asteroideae</taxon>
        <taxon>Anthemideae</taxon>
        <taxon>Anthemidinae</taxon>
        <taxon>Tanacetum</taxon>
    </lineage>
</organism>
<dbReference type="GO" id="GO:0006508">
    <property type="term" value="P:proteolysis"/>
    <property type="evidence" value="ECO:0007669"/>
    <property type="project" value="UniProtKB-KW"/>
</dbReference>
<gene>
    <name evidence="5" type="ORF">Tci_017039</name>
</gene>
<feature type="region of interest" description="Disordered" evidence="3">
    <location>
        <begin position="292"/>
        <end position="327"/>
    </location>
</feature>
<dbReference type="PANTHER" id="PTHR42648:SF32">
    <property type="entry name" value="RIBONUCLEASE H-LIKE DOMAIN, GAG-PRE-INTEGRASE DOMAIN PROTEIN-RELATED"/>
    <property type="match status" value="1"/>
</dbReference>
<dbReference type="InterPro" id="IPR054722">
    <property type="entry name" value="PolX-like_BBD"/>
</dbReference>
<dbReference type="Pfam" id="PF22936">
    <property type="entry name" value="Pol_BBD"/>
    <property type="match status" value="1"/>
</dbReference>
<proteinExistence type="predicted"/>
<evidence type="ECO:0000256" key="2">
    <source>
        <dbReference type="SAM" id="Coils"/>
    </source>
</evidence>
<feature type="coiled-coil region" evidence="2">
    <location>
        <begin position="1422"/>
        <end position="1449"/>
    </location>
</feature>
<dbReference type="InterPro" id="IPR039537">
    <property type="entry name" value="Retrotran_Ty1/copia-like"/>
</dbReference>
<dbReference type="InterPro" id="IPR012337">
    <property type="entry name" value="RNaseH-like_sf"/>
</dbReference>
<keyword evidence="2" id="KW-0175">Coiled coil</keyword>
<reference evidence="5" key="1">
    <citation type="journal article" date="2019" name="Sci. Rep.">
        <title>Draft genome of Tanacetum cinerariifolium, the natural source of mosquito coil.</title>
        <authorList>
            <person name="Yamashiro T."/>
            <person name="Shiraishi A."/>
            <person name="Satake H."/>
            <person name="Nakayama K."/>
        </authorList>
    </citation>
    <scope>NUCLEOTIDE SEQUENCE</scope>
</reference>
<dbReference type="Gene3D" id="3.30.420.10">
    <property type="entry name" value="Ribonuclease H-like superfamily/Ribonuclease H"/>
    <property type="match status" value="1"/>
</dbReference>